<evidence type="ECO:0000313" key="2">
    <source>
        <dbReference type="EMBL" id="MFF3573122.1"/>
    </source>
</evidence>
<organism evidence="2 3">
    <name type="scientific">Nocardia jiangxiensis</name>
    <dbReference type="NCBI Taxonomy" id="282685"/>
    <lineage>
        <taxon>Bacteria</taxon>
        <taxon>Bacillati</taxon>
        <taxon>Actinomycetota</taxon>
        <taxon>Actinomycetes</taxon>
        <taxon>Mycobacteriales</taxon>
        <taxon>Nocardiaceae</taxon>
        <taxon>Nocardia</taxon>
    </lineage>
</organism>
<protein>
    <submittedName>
        <fullName evidence="2">Uncharacterized protein</fullName>
    </submittedName>
</protein>
<gene>
    <name evidence="2" type="ORF">ACFYXQ_35695</name>
</gene>
<dbReference type="EMBL" id="JBIAQY010000017">
    <property type="protein sequence ID" value="MFF3573122.1"/>
    <property type="molecule type" value="Genomic_DNA"/>
</dbReference>
<dbReference type="Proteomes" id="UP001601992">
    <property type="component" value="Unassembled WGS sequence"/>
</dbReference>
<evidence type="ECO:0000256" key="1">
    <source>
        <dbReference type="SAM" id="MobiDB-lite"/>
    </source>
</evidence>
<dbReference type="RefSeq" id="WP_157186818.1">
    <property type="nucleotide sequence ID" value="NZ_JBIAQY010000017.1"/>
</dbReference>
<sequence length="53" mass="5808">MAITVSGPITLLACPLDRTVVLDPAMHYRPQQIPGRHYLLTPTAPHPHTKPSP</sequence>
<name>A0ABW6SA18_9NOCA</name>
<comment type="caution">
    <text evidence="2">The sequence shown here is derived from an EMBL/GenBank/DDBJ whole genome shotgun (WGS) entry which is preliminary data.</text>
</comment>
<evidence type="ECO:0000313" key="3">
    <source>
        <dbReference type="Proteomes" id="UP001601992"/>
    </source>
</evidence>
<keyword evidence="3" id="KW-1185">Reference proteome</keyword>
<feature type="region of interest" description="Disordered" evidence="1">
    <location>
        <begin position="33"/>
        <end position="53"/>
    </location>
</feature>
<accession>A0ABW6SA18</accession>
<reference evidence="2 3" key="1">
    <citation type="submission" date="2024-10" db="EMBL/GenBank/DDBJ databases">
        <title>The Natural Products Discovery Center: Release of the First 8490 Sequenced Strains for Exploring Actinobacteria Biosynthetic Diversity.</title>
        <authorList>
            <person name="Kalkreuter E."/>
            <person name="Kautsar S.A."/>
            <person name="Yang D."/>
            <person name="Bader C.D."/>
            <person name="Teijaro C.N."/>
            <person name="Fluegel L."/>
            <person name="Davis C.M."/>
            <person name="Simpson J.R."/>
            <person name="Lauterbach L."/>
            <person name="Steele A.D."/>
            <person name="Gui C."/>
            <person name="Meng S."/>
            <person name="Li G."/>
            <person name="Viehrig K."/>
            <person name="Ye F."/>
            <person name="Su P."/>
            <person name="Kiefer A.F."/>
            <person name="Nichols A."/>
            <person name="Cepeda A.J."/>
            <person name="Yan W."/>
            <person name="Fan B."/>
            <person name="Jiang Y."/>
            <person name="Adhikari A."/>
            <person name="Zheng C.-J."/>
            <person name="Schuster L."/>
            <person name="Cowan T.M."/>
            <person name="Smanski M.J."/>
            <person name="Chevrette M.G."/>
            <person name="De Carvalho L.P.S."/>
            <person name="Shen B."/>
        </authorList>
    </citation>
    <scope>NUCLEOTIDE SEQUENCE [LARGE SCALE GENOMIC DNA]</scope>
    <source>
        <strain evidence="2 3">NPDC002593</strain>
    </source>
</reference>
<proteinExistence type="predicted"/>